<name>A0A7S0XFF9_9CHLO</name>
<dbReference type="PANTHER" id="PTHR48051:SF1">
    <property type="entry name" value="RAS SUPPRESSOR PROTEIN 1"/>
    <property type="match status" value="1"/>
</dbReference>
<protein>
    <recommendedName>
        <fullName evidence="6">Disease resistance R13L4/SHOC-2-like LRR domain-containing protein</fullName>
    </recommendedName>
</protein>
<keyword evidence="4" id="KW-0677">Repeat</keyword>
<dbReference type="InterPro" id="IPR050216">
    <property type="entry name" value="LRR_domain-containing"/>
</dbReference>
<dbReference type="PROSITE" id="PS51450">
    <property type="entry name" value="LRR"/>
    <property type="match status" value="3"/>
</dbReference>
<gene>
    <name evidence="7" type="ORF">MANT1106_LOCUS18833</name>
</gene>
<reference evidence="7" key="1">
    <citation type="submission" date="2021-01" db="EMBL/GenBank/DDBJ databases">
        <authorList>
            <person name="Corre E."/>
            <person name="Pelletier E."/>
            <person name="Niang G."/>
            <person name="Scheremetjew M."/>
            <person name="Finn R."/>
            <person name="Kale V."/>
            <person name="Holt S."/>
            <person name="Cochrane G."/>
            <person name="Meng A."/>
            <person name="Brown T."/>
            <person name="Cohen L."/>
        </authorList>
    </citation>
    <scope>NUCLEOTIDE SEQUENCE</scope>
    <source>
        <strain evidence="7">SL-175</strain>
    </source>
</reference>
<feature type="domain" description="Disease resistance R13L4/SHOC-2-like LRR" evidence="6">
    <location>
        <begin position="306"/>
        <end position="403"/>
    </location>
</feature>
<dbReference type="AlphaFoldDB" id="A0A7S0XFF9"/>
<dbReference type="GO" id="GO:0005930">
    <property type="term" value="C:axoneme"/>
    <property type="evidence" value="ECO:0007669"/>
    <property type="project" value="UniProtKB-SubCell"/>
</dbReference>
<dbReference type="Pfam" id="PF00560">
    <property type="entry name" value="LRR_1"/>
    <property type="match status" value="1"/>
</dbReference>
<evidence type="ECO:0000256" key="2">
    <source>
        <dbReference type="ARBA" id="ARBA00005851"/>
    </source>
</evidence>
<dbReference type="SMART" id="SM00369">
    <property type="entry name" value="LRR_TYP"/>
    <property type="match status" value="5"/>
</dbReference>
<organism evidence="7">
    <name type="scientific">Mantoniella antarctica</name>
    <dbReference type="NCBI Taxonomy" id="81844"/>
    <lineage>
        <taxon>Eukaryota</taxon>
        <taxon>Viridiplantae</taxon>
        <taxon>Chlorophyta</taxon>
        <taxon>Mamiellophyceae</taxon>
        <taxon>Mamiellales</taxon>
        <taxon>Mamiellaceae</taxon>
        <taxon>Mantoniella</taxon>
    </lineage>
</organism>
<comment type="similarity">
    <text evidence="2">Belongs to the MIF family.</text>
</comment>
<comment type="subcellular location">
    <subcellularLocation>
        <location evidence="1">Cytoplasm</location>
        <location evidence="1">Cytoskeleton</location>
        <location evidence="1">Cilium axoneme</location>
    </subcellularLocation>
</comment>
<dbReference type="InterPro" id="IPR001398">
    <property type="entry name" value="Macrophage_inhib_fac"/>
</dbReference>
<evidence type="ECO:0000256" key="5">
    <source>
        <dbReference type="SAM" id="MobiDB-lite"/>
    </source>
</evidence>
<dbReference type="PANTHER" id="PTHR48051">
    <property type="match status" value="1"/>
</dbReference>
<evidence type="ECO:0000256" key="3">
    <source>
        <dbReference type="ARBA" id="ARBA00022614"/>
    </source>
</evidence>
<proteinExistence type="inferred from homology"/>
<evidence type="ECO:0000313" key="7">
    <source>
        <dbReference type="EMBL" id="CAD8719477.1"/>
    </source>
</evidence>
<dbReference type="EMBL" id="HBFC01031709">
    <property type="protein sequence ID" value="CAD8719477.1"/>
    <property type="molecule type" value="Transcribed_RNA"/>
</dbReference>
<accession>A0A7S0XFF9</accession>
<sequence length="454" mass="46978">MLCANPSVASAAASPSGHRILRRRSSRVNSALVTINARRPSSRRIATAAAAVDLSDLSSLPGDPSLTVHTNVAMGDKKMPFMKAASKAVARCLGKPESFVVVAVMDEHALIWGGEDAPCALCTVNSLGGINKENNTALSGELTSLMGEFGVTPDRMYTNFWDIGQRENCGYNGVTFAEGPKSAEPAPATAPTSPAAAAPAVAAAAPVPAPTAVAAPAPAPAAAVSAPAAPAAAVPASVPEPAPAPVPVPVKVVIAQLKKLSDAKILQLWRKGCPELVALWPEGGNKTQWEGVTFDSQGEKGRVVNLELDDMDISGDLPDEIGGLDALITLALDGNAITGVPATIGGLVNLEQLYLSNNMLTSVPAELGQCVSLETLWLNNNQITSLPTELGNIVGLETLHLEHNQLTTLPVELAELAFLEQLDICNNNITELPADFEAGGKLEAQGCSIVRVPA</sequence>
<dbReference type="SUPFAM" id="SSF55331">
    <property type="entry name" value="Tautomerase/MIF"/>
    <property type="match status" value="1"/>
</dbReference>
<dbReference type="InterPro" id="IPR014347">
    <property type="entry name" value="Tautomerase/MIF_sf"/>
</dbReference>
<evidence type="ECO:0000256" key="4">
    <source>
        <dbReference type="ARBA" id="ARBA00022737"/>
    </source>
</evidence>
<dbReference type="SUPFAM" id="SSF52058">
    <property type="entry name" value="L domain-like"/>
    <property type="match status" value="1"/>
</dbReference>
<dbReference type="Gene3D" id="3.30.429.10">
    <property type="entry name" value="Macrophage Migration Inhibitory Factor"/>
    <property type="match status" value="1"/>
</dbReference>
<evidence type="ECO:0000256" key="1">
    <source>
        <dbReference type="ARBA" id="ARBA00004430"/>
    </source>
</evidence>
<dbReference type="InterPro" id="IPR055414">
    <property type="entry name" value="LRR_R13L4/SHOC2-like"/>
</dbReference>
<feature type="compositionally biased region" description="Low complexity" evidence="5">
    <location>
        <begin position="1"/>
        <end position="16"/>
    </location>
</feature>
<dbReference type="InterPro" id="IPR003591">
    <property type="entry name" value="Leu-rich_rpt_typical-subtyp"/>
</dbReference>
<dbReference type="Pfam" id="PF23598">
    <property type="entry name" value="LRR_14"/>
    <property type="match status" value="1"/>
</dbReference>
<dbReference type="InterPro" id="IPR032675">
    <property type="entry name" value="LRR_dom_sf"/>
</dbReference>
<dbReference type="Gene3D" id="3.80.10.10">
    <property type="entry name" value="Ribonuclease Inhibitor"/>
    <property type="match status" value="1"/>
</dbReference>
<dbReference type="Pfam" id="PF01187">
    <property type="entry name" value="MIF"/>
    <property type="match status" value="1"/>
</dbReference>
<feature type="region of interest" description="Disordered" evidence="5">
    <location>
        <begin position="1"/>
        <end position="20"/>
    </location>
</feature>
<dbReference type="InterPro" id="IPR001611">
    <property type="entry name" value="Leu-rich_rpt"/>
</dbReference>
<evidence type="ECO:0000259" key="6">
    <source>
        <dbReference type="Pfam" id="PF23598"/>
    </source>
</evidence>
<keyword evidence="3" id="KW-0433">Leucine-rich repeat</keyword>
<dbReference type="SMART" id="SM00364">
    <property type="entry name" value="LRR_BAC"/>
    <property type="match status" value="5"/>
</dbReference>